<evidence type="ECO:0000256" key="9">
    <source>
        <dbReference type="ARBA" id="ARBA00022692"/>
    </source>
</evidence>
<dbReference type="Proteomes" id="UP001189122">
    <property type="component" value="Unassembled WGS sequence"/>
</dbReference>
<evidence type="ECO:0000256" key="3">
    <source>
        <dbReference type="ARBA" id="ARBA00004441"/>
    </source>
</evidence>
<keyword evidence="12" id="KW-0626">Porin</keyword>
<evidence type="ECO:0000256" key="11">
    <source>
        <dbReference type="ARBA" id="ARBA00023065"/>
    </source>
</evidence>
<evidence type="ECO:0000256" key="12">
    <source>
        <dbReference type="ARBA" id="ARBA00023114"/>
    </source>
</evidence>
<comment type="function">
    <text evidence="1">High-conductance voltage-dependent solute channel with a slight selectivity for cations transporting triosephosphates, dicarboxylic acids, ATP, inorganic phosphate (Pi), sugars, and positively or negatively charged amino acids.</text>
</comment>
<evidence type="ECO:0000256" key="13">
    <source>
        <dbReference type="ARBA" id="ARBA00023136"/>
    </source>
</evidence>
<keyword evidence="5" id="KW-0813">Transport</keyword>
<dbReference type="PANTHER" id="PTHR35284:SF1">
    <property type="entry name" value="OUTER ENVELOPE PORE PROTEIN 24A, CHLOROPLASTIC-RELATED"/>
    <property type="match status" value="1"/>
</dbReference>
<evidence type="ECO:0000256" key="1">
    <source>
        <dbReference type="ARBA" id="ARBA00002327"/>
    </source>
</evidence>
<name>A0A7I8I7L5_SPIIN</name>
<accession>A0A7I8I7L5</accession>
<comment type="subunit">
    <text evidence="4">Homooligomers form large rather nonselective pores in plastidial outer membranes.</text>
</comment>
<proteinExistence type="predicted"/>
<keyword evidence="6" id="KW-1134">Transmembrane beta strand</keyword>
<evidence type="ECO:0000256" key="2">
    <source>
        <dbReference type="ARBA" id="ARBA00004396"/>
    </source>
</evidence>
<evidence type="ECO:0000256" key="10">
    <source>
        <dbReference type="ARBA" id="ARBA00022805"/>
    </source>
</evidence>
<comment type="subcellular location">
    <subcellularLocation>
        <location evidence="2">Plastid</location>
        <location evidence="2">Chloroplast outer membrane</location>
        <topology evidence="2">Multi-pass membrane protein</topology>
    </subcellularLocation>
    <subcellularLocation>
        <location evidence="3">Plastid</location>
        <location evidence="3">Etioplast membrane</location>
        <topology evidence="3">Multi-pass membrane protein</topology>
    </subcellularLocation>
</comment>
<dbReference type="InterPro" id="IPR034626">
    <property type="entry name" value="OEP24"/>
</dbReference>
<dbReference type="GO" id="GO:0034765">
    <property type="term" value="P:regulation of monoatomic ion transmembrane transport"/>
    <property type="evidence" value="ECO:0007669"/>
    <property type="project" value="InterPro"/>
</dbReference>
<organism evidence="14">
    <name type="scientific">Spirodela intermedia</name>
    <name type="common">Intermediate duckweed</name>
    <dbReference type="NCBI Taxonomy" id="51605"/>
    <lineage>
        <taxon>Eukaryota</taxon>
        <taxon>Viridiplantae</taxon>
        <taxon>Streptophyta</taxon>
        <taxon>Embryophyta</taxon>
        <taxon>Tracheophyta</taxon>
        <taxon>Spermatophyta</taxon>
        <taxon>Magnoliopsida</taxon>
        <taxon>Liliopsida</taxon>
        <taxon>Araceae</taxon>
        <taxon>Lemnoideae</taxon>
        <taxon>Spirodela</taxon>
    </lineage>
</organism>
<evidence type="ECO:0000256" key="6">
    <source>
        <dbReference type="ARBA" id="ARBA00022452"/>
    </source>
</evidence>
<dbReference type="GO" id="GO:0015288">
    <property type="term" value="F:porin activity"/>
    <property type="evidence" value="ECO:0007669"/>
    <property type="project" value="UniProtKB-KW"/>
</dbReference>
<keyword evidence="7" id="KW-0150">Chloroplast</keyword>
<evidence type="ECO:0000313" key="15">
    <source>
        <dbReference type="Proteomes" id="UP001189122"/>
    </source>
</evidence>
<dbReference type="PANTHER" id="PTHR35284">
    <property type="entry name" value="OUTER ENVELOPE PORE PROTEIN 24A, CHLOROPLASTIC-RELATED"/>
    <property type="match status" value="1"/>
</dbReference>
<keyword evidence="15" id="KW-1185">Reference proteome</keyword>
<dbReference type="GO" id="GO:0009707">
    <property type="term" value="C:chloroplast outer membrane"/>
    <property type="evidence" value="ECO:0007669"/>
    <property type="project" value="UniProtKB-SubCell"/>
</dbReference>
<dbReference type="GO" id="GO:0022843">
    <property type="term" value="F:voltage-gated monoatomic cation channel activity"/>
    <property type="evidence" value="ECO:0007669"/>
    <property type="project" value="InterPro"/>
</dbReference>
<dbReference type="GO" id="GO:0046930">
    <property type="term" value="C:pore complex"/>
    <property type="evidence" value="ECO:0007669"/>
    <property type="project" value="UniProtKB-KW"/>
</dbReference>
<keyword evidence="13" id="KW-0472">Membrane</keyword>
<evidence type="ECO:0000313" key="14">
    <source>
        <dbReference type="EMBL" id="CAA2613755.1"/>
    </source>
</evidence>
<dbReference type="AlphaFoldDB" id="A0A7I8I7L5"/>
<keyword evidence="11" id="KW-0406">Ion transport</keyword>
<gene>
    <name evidence="14" type="ORF">SI7747_01000160</name>
</gene>
<evidence type="ECO:0000256" key="7">
    <source>
        <dbReference type="ARBA" id="ARBA00022528"/>
    </source>
</evidence>
<dbReference type="GO" id="GO:0034426">
    <property type="term" value="C:etioplast membrane"/>
    <property type="evidence" value="ECO:0007669"/>
    <property type="project" value="UniProtKB-SubCell"/>
</dbReference>
<keyword evidence="10" id="KW-1002">Plastid outer membrane</keyword>
<protein>
    <submittedName>
        <fullName evidence="14">Uncharacterized protein</fullName>
    </submittedName>
</protein>
<sequence length="197" mass="21851">MAKATVKGKYDVEKNAGSAVATVAFYAGDVRLKASVTDATVVKGPSLNGLVLSVEKPGPSSSTDFRFQFMNTVRVLEKPLSLTYIHFHAPNRTTMDGTLTFDPANKYAYAHGSLRRTVFEPTYDFSKGAWDFAVSRKFEGDDTVRASYETSRKNLKLEWSRNTKVNGIFKIGASVDMAEEQKTPKLVAESTWNFDLL</sequence>
<reference evidence="14 15" key="1">
    <citation type="submission" date="2019-12" db="EMBL/GenBank/DDBJ databases">
        <authorList>
            <person name="Scholz U."/>
            <person name="Mascher M."/>
            <person name="Fiebig A."/>
        </authorList>
    </citation>
    <scope>NUCLEOTIDE SEQUENCE</scope>
</reference>
<dbReference type="EMBL" id="CACRZD030000001">
    <property type="protein sequence ID" value="CAA6653570.1"/>
    <property type="molecule type" value="Genomic_DNA"/>
</dbReference>
<evidence type="ECO:0000256" key="5">
    <source>
        <dbReference type="ARBA" id="ARBA00022448"/>
    </source>
</evidence>
<dbReference type="EMBL" id="LR743588">
    <property type="protein sequence ID" value="CAA2613755.1"/>
    <property type="molecule type" value="Genomic_DNA"/>
</dbReference>
<keyword evidence="9" id="KW-0812">Transmembrane</keyword>
<evidence type="ECO:0000256" key="8">
    <source>
        <dbReference type="ARBA" id="ARBA00022640"/>
    </source>
</evidence>
<evidence type="ECO:0000256" key="4">
    <source>
        <dbReference type="ARBA" id="ARBA00011593"/>
    </source>
</evidence>
<keyword evidence="8" id="KW-0934">Plastid</keyword>